<sequence>MSRTQQQPQATQHRGSSRRPRLFNTKATSHKSIQLYDCHKGTHVKDIQSQKYGAHSARFTHEELNCLYVSTPEGALPPRNITTGGENDTIRYLSLNNNQYIRYFKGIRHR</sequence>
<dbReference type="EMBL" id="QLNQ01000009">
    <property type="protein sequence ID" value="RCK66554.1"/>
    <property type="molecule type" value="Genomic_DNA"/>
</dbReference>
<dbReference type="PANTHER" id="PTHR19861:SF0">
    <property type="entry name" value="WD REPEAT-CONTAINING PROTEIN 82"/>
    <property type="match status" value="1"/>
</dbReference>
<dbReference type="OrthoDB" id="27537at2759"/>
<keyword evidence="3" id="KW-0677">Repeat</keyword>
<accession>A0A367YL28</accession>
<evidence type="ECO:0000313" key="6">
    <source>
        <dbReference type="EMBL" id="RCK66554.1"/>
    </source>
</evidence>
<dbReference type="AlphaFoldDB" id="A0A367YL28"/>
<dbReference type="InterPro" id="IPR037867">
    <property type="entry name" value="Swd2/WDR82"/>
</dbReference>
<feature type="region of interest" description="Disordered" evidence="5">
    <location>
        <begin position="1"/>
        <end position="28"/>
    </location>
</feature>
<evidence type="ECO:0000256" key="2">
    <source>
        <dbReference type="ARBA" id="ARBA00022574"/>
    </source>
</evidence>
<proteinExistence type="predicted"/>
<evidence type="ECO:0000256" key="5">
    <source>
        <dbReference type="SAM" id="MobiDB-lite"/>
    </source>
</evidence>
<keyword evidence="4" id="KW-0539">Nucleus</keyword>
<reference evidence="6 7" key="1">
    <citation type="submission" date="2018-06" db="EMBL/GenBank/DDBJ databases">
        <title>Whole genome sequencing of Candida tropicalis (genome annotated by CSBL at Korea University).</title>
        <authorList>
            <person name="Ahn J."/>
        </authorList>
    </citation>
    <scope>NUCLEOTIDE SEQUENCE [LARGE SCALE GENOMIC DNA]</scope>
    <source>
        <strain evidence="6 7">ATCC 20962</strain>
    </source>
</reference>
<evidence type="ECO:0000313" key="7">
    <source>
        <dbReference type="Proteomes" id="UP000253472"/>
    </source>
</evidence>
<evidence type="ECO:0000256" key="4">
    <source>
        <dbReference type="ARBA" id="ARBA00023242"/>
    </source>
</evidence>
<comment type="caution">
    <text evidence="6">The sequence shown here is derived from an EMBL/GenBank/DDBJ whole genome shotgun (WGS) entry which is preliminary data.</text>
</comment>
<dbReference type="Proteomes" id="UP000253472">
    <property type="component" value="Unassembled WGS sequence"/>
</dbReference>
<gene>
    <name evidence="6" type="primary">swd2</name>
    <name evidence="6" type="ORF">Cantr_03558</name>
</gene>
<dbReference type="GO" id="GO:0003682">
    <property type="term" value="F:chromatin binding"/>
    <property type="evidence" value="ECO:0007669"/>
    <property type="project" value="TreeGrafter"/>
</dbReference>
<name>A0A367YL28_9ASCO</name>
<dbReference type="GO" id="GO:0048188">
    <property type="term" value="C:Set1C/COMPASS complex"/>
    <property type="evidence" value="ECO:0007669"/>
    <property type="project" value="TreeGrafter"/>
</dbReference>
<keyword evidence="2" id="KW-0853">WD repeat</keyword>
<organism evidence="6 7">
    <name type="scientific">Candida viswanathii</name>
    <dbReference type="NCBI Taxonomy" id="5486"/>
    <lineage>
        <taxon>Eukaryota</taxon>
        <taxon>Fungi</taxon>
        <taxon>Dikarya</taxon>
        <taxon>Ascomycota</taxon>
        <taxon>Saccharomycotina</taxon>
        <taxon>Pichiomycetes</taxon>
        <taxon>Debaryomycetaceae</taxon>
        <taxon>Candida/Lodderomyces clade</taxon>
        <taxon>Candida</taxon>
    </lineage>
</organism>
<comment type="subcellular location">
    <subcellularLocation>
        <location evidence="1">Nucleus</location>
    </subcellularLocation>
</comment>
<evidence type="ECO:0000256" key="1">
    <source>
        <dbReference type="ARBA" id="ARBA00004123"/>
    </source>
</evidence>
<dbReference type="PANTHER" id="PTHR19861">
    <property type="entry name" value="WD40 REPEAT PROTEIN SWD2"/>
    <property type="match status" value="1"/>
</dbReference>
<keyword evidence="7" id="KW-1185">Reference proteome</keyword>
<protein>
    <submittedName>
        <fullName evidence="6">Set1 complex component swd2</fullName>
    </submittedName>
</protein>
<dbReference type="STRING" id="5486.A0A367YL28"/>
<feature type="compositionally biased region" description="Polar residues" evidence="5">
    <location>
        <begin position="1"/>
        <end position="14"/>
    </location>
</feature>
<evidence type="ECO:0000256" key="3">
    <source>
        <dbReference type="ARBA" id="ARBA00022737"/>
    </source>
</evidence>